<evidence type="ECO:0000256" key="1">
    <source>
        <dbReference type="SAM" id="MobiDB-lite"/>
    </source>
</evidence>
<gene>
    <name evidence="2" type="ORF">HBR001_LOCUS4549</name>
</gene>
<name>A0AAV0U311_HYABA</name>
<dbReference type="Proteomes" id="UP001162031">
    <property type="component" value="Unassembled WGS sequence"/>
</dbReference>
<dbReference type="EMBL" id="CANTFL010000988">
    <property type="protein sequence ID" value="CAI5729387.1"/>
    <property type="molecule type" value="Genomic_DNA"/>
</dbReference>
<evidence type="ECO:0000313" key="3">
    <source>
        <dbReference type="Proteomes" id="UP001162031"/>
    </source>
</evidence>
<protein>
    <submittedName>
        <fullName evidence="2">Uncharacterized protein</fullName>
    </submittedName>
</protein>
<dbReference type="AlphaFoldDB" id="A0AAV0U311"/>
<accession>A0AAV0U311</accession>
<comment type="caution">
    <text evidence="2">The sequence shown here is derived from an EMBL/GenBank/DDBJ whole genome shotgun (WGS) entry which is preliminary data.</text>
</comment>
<proteinExistence type="predicted"/>
<feature type="region of interest" description="Disordered" evidence="1">
    <location>
        <begin position="34"/>
        <end position="55"/>
    </location>
</feature>
<sequence length="127" mass="14539">MFPFVEKVVEMERMRAQQRQRFRSQHYFSPDGFEAEGLVDTDDGRRRKTPAMRSQKLQPTHALKLDVDDCWSLSALGLFPGYNAFDFRSSPEAFGDDACSAVYNDSQRMTDVANQVASMGFHCTSLW</sequence>
<organism evidence="2 3">
    <name type="scientific">Hyaloperonospora brassicae</name>
    <name type="common">Brassica downy mildew</name>
    <name type="synonym">Peronospora brassicae</name>
    <dbReference type="NCBI Taxonomy" id="162125"/>
    <lineage>
        <taxon>Eukaryota</taxon>
        <taxon>Sar</taxon>
        <taxon>Stramenopiles</taxon>
        <taxon>Oomycota</taxon>
        <taxon>Peronosporomycetes</taxon>
        <taxon>Peronosporales</taxon>
        <taxon>Peronosporaceae</taxon>
        <taxon>Hyaloperonospora</taxon>
    </lineage>
</organism>
<evidence type="ECO:0000313" key="2">
    <source>
        <dbReference type="EMBL" id="CAI5729387.1"/>
    </source>
</evidence>
<reference evidence="2" key="1">
    <citation type="submission" date="2022-12" db="EMBL/GenBank/DDBJ databases">
        <authorList>
            <person name="Webb A."/>
        </authorList>
    </citation>
    <scope>NUCLEOTIDE SEQUENCE</scope>
    <source>
        <strain evidence="2">Hp1</strain>
    </source>
</reference>
<keyword evidence="3" id="KW-1185">Reference proteome</keyword>